<gene>
    <name evidence="1" type="ordered locus">Pogu_1661</name>
</gene>
<evidence type="ECO:0000313" key="1">
    <source>
        <dbReference type="EMBL" id="AFA39688.1"/>
    </source>
</evidence>
<dbReference type="AlphaFoldDB" id="H6QAR2"/>
<proteinExistence type="predicted"/>
<protein>
    <submittedName>
        <fullName evidence="1">Uncharacterized protein</fullName>
    </submittedName>
</protein>
<keyword evidence="2" id="KW-1185">Reference proteome</keyword>
<evidence type="ECO:0000313" key="2">
    <source>
        <dbReference type="Proteomes" id="UP000009062"/>
    </source>
</evidence>
<dbReference type="HOGENOM" id="CLU_2010181_0_0_2"/>
<accession>H6QAR2</accession>
<name>H6QAR2_PYROT</name>
<organism evidence="1 2">
    <name type="scientific">Pyrobaculum oguniense (strain DSM 13380 / JCM 10595 / TE7)</name>
    <dbReference type="NCBI Taxonomy" id="698757"/>
    <lineage>
        <taxon>Archaea</taxon>
        <taxon>Thermoproteota</taxon>
        <taxon>Thermoprotei</taxon>
        <taxon>Thermoproteales</taxon>
        <taxon>Thermoproteaceae</taxon>
        <taxon>Pyrobaculum</taxon>
    </lineage>
</organism>
<reference evidence="1 2" key="1">
    <citation type="journal article" date="2012" name="Stand. Genomic Sci.">
        <title>Complete genome sequence of Pyrobaculum oguniense.</title>
        <authorList>
            <person name="Bernick D.L."/>
            <person name="Karplus K."/>
            <person name="Lui L.M."/>
            <person name="Coker J.K."/>
            <person name="Murphy J.N."/>
            <person name="Chan P.P."/>
            <person name="Cozen A.E."/>
            <person name="Lowe T.M."/>
        </authorList>
    </citation>
    <scope>NUCLEOTIDE SEQUENCE [LARGE SCALE GENOMIC DNA]</scope>
    <source>
        <strain evidence="1 2">TE7</strain>
    </source>
</reference>
<dbReference type="EMBL" id="CP003316">
    <property type="protein sequence ID" value="AFA39688.1"/>
    <property type="molecule type" value="Genomic_DNA"/>
</dbReference>
<dbReference type="KEGG" id="pog:Pogu_1661"/>
<dbReference type="STRING" id="698757.Pogu_1661"/>
<dbReference type="Proteomes" id="UP000009062">
    <property type="component" value="Chromosome"/>
</dbReference>
<sequence length="123" mass="13569">MIVDRISVGGYDVVVYKLRNDAIHGVFMGDTPLLGVYNDMGRALLFSAYFAEDSVVYRRVSGGSVIYLFAVDSEKLNSKADTWGIQRHTVVKDVAATLLYAEGYANAGGIATEVTLPRRCWRI</sequence>